<feature type="compositionally biased region" description="Low complexity" evidence="1">
    <location>
        <begin position="1"/>
        <end position="17"/>
    </location>
</feature>
<reference evidence="3" key="1">
    <citation type="journal article" date="2019" name="Int. J. Syst. Evol. Microbiol.">
        <title>The Global Catalogue of Microorganisms (GCM) 10K type strain sequencing project: providing services to taxonomists for standard genome sequencing and annotation.</title>
        <authorList>
            <consortium name="The Broad Institute Genomics Platform"/>
            <consortium name="The Broad Institute Genome Sequencing Center for Infectious Disease"/>
            <person name="Wu L."/>
            <person name="Ma J."/>
        </authorList>
    </citation>
    <scope>NUCLEOTIDE SEQUENCE [LARGE SCALE GENOMIC DNA]</scope>
    <source>
        <strain evidence="3">CCUG 48884</strain>
    </source>
</reference>
<dbReference type="EMBL" id="JBHTMC010000032">
    <property type="protein sequence ID" value="MFD1265269.1"/>
    <property type="molecule type" value="Genomic_DNA"/>
</dbReference>
<name>A0ABW3WIA4_9RHOO</name>
<dbReference type="Proteomes" id="UP001597158">
    <property type="component" value="Unassembled WGS sequence"/>
</dbReference>
<protein>
    <submittedName>
        <fullName evidence="2">Uncharacterized protein</fullName>
    </submittedName>
</protein>
<evidence type="ECO:0000313" key="2">
    <source>
        <dbReference type="EMBL" id="MFD1265269.1"/>
    </source>
</evidence>
<accession>A0ABW3WIA4</accession>
<organism evidence="2 3">
    <name type="scientific">Thauera mechernichensis</name>
    <dbReference type="NCBI Taxonomy" id="82788"/>
    <lineage>
        <taxon>Bacteria</taxon>
        <taxon>Pseudomonadati</taxon>
        <taxon>Pseudomonadota</taxon>
        <taxon>Betaproteobacteria</taxon>
        <taxon>Rhodocyclales</taxon>
        <taxon>Zoogloeaceae</taxon>
        <taxon>Thauera</taxon>
    </lineage>
</organism>
<gene>
    <name evidence="2" type="ORF">ACFQ4M_16985</name>
</gene>
<evidence type="ECO:0000256" key="1">
    <source>
        <dbReference type="SAM" id="MobiDB-lite"/>
    </source>
</evidence>
<proteinExistence type="predicted"/>
<comment type="caution">
    <text evidence="2">The sequence shown here is derived from an EMBL/GenBank/DDBJ whole genome shotgun (WGS) entry which is preliminary data.</text>
</comment>
<evidence type="ECO:0000313" key="3">
    <source>
        <dbReference type="Proteomes" id="UP001597158"/>
    </source>
</evidence>
<dbReference type="RefSeq" id="WP_277834315.1">
    <property type="nucleotide sequence ID" value="NZ_JARQZE010000012.1"/>
</dbReference>
<feature type="region of interest" description="Disordered" evidence="1">
    <location>
        <begin position="1"/>
        <end position="33"/>
    </location>
</feature>
<sequence length="92" mass="9527">MHTPSTGTPARPSPTAAARKHLAQHPTRPQHDDTLSRLELADACLAGAIALTQFKPTERAAVLTLLDGATEGIARARAALTTTSNTADGSKS</sequence>
<keyword evidence="3" id="KW-1185">Reference proteome</keyword>